<gene>
    <name evidence="2" type="ORF">Amac_096340</name>
</gene>
<name>A0A5M3X5V8_9ACTN</name>
<comment type="caution">
    <text evidence="2">The sequence shown here is derived from an EMBL/GenBank/DDBJ whole genome shotgun (WGS) entry which is preliminary data.</text>
</comment>
<proteinExistence type="predicted"/>
<feature type="region of interest" description="Disordered" evidence="1">
    <location>
        <begin position="36"/>
        <end position="81"/>
    </location>
</feature>
<dbReference type="RefSeq" id="WP_155361113.1">
    <property type="nucleotide sequence ID" value="NZ_BAAAHL010000043.1"/>
</dbReference>
<sequence>MCDTTAQLNAAHLDAAYPTHRTAQLTIHTTTPNKLIPLTVDGKTQHGTAHRHAPAQHQLGTTSPATARPSLNSIPAGSKTNEITAFQPPLNQLSDLTNTVIGANMTRI</sequence>
<protein>
    <submittedName>
        <fullName evidence="2">Uncharacterized protein</fullName>
    </submittedName>
</protein>
<dbReference type="AlphaFoldDB" id="A0A5M3X5V8"/>
<reference evidence="2 3" key="1">
    <citation type="submission" date="2019-10" db="EMBL/GenBank/DDBJ databases">
        <title>Whole genome shotgun sequence of Acrocarpospora macrocephala NBRC 16266.</title>
        <authorList>
            <person name="Ichikawa N."/>
            <person name="Kimura A."/>
            <person name="Kitahashi Y."/>
            <person name="Komaki H."/>
            <person name="Oguchi A."/>
        </authorList>
    </citation>
    <scope>NUCLEOTIDE SEQUENCE [LARGE SCALE GENOMIC DNA]</scope>
    <source>
        <strain evidence="2 3">NBRC 16266</strain>
    </source>
</reference>
<dbReference type="EMBL" id="BLAE01000089">
    <property type="protein sequence ID" value="GES16036.1"/>
    <property type="molecule type" value="Genomic_DNA"/>
</dbReference>
<organism evidence="2 3">
    <name type="scientific">Acrocarpospora macrocephala</name>
    <dbReference type="NCBI Taxonomy" id="150177"/>
    <lineage>
        <taxon>Bacteria</taxon>
        <taxon>Bacillati</taxon>
        <taxon>Actinomycetota</taxon>
        <taxon>Actinomycetes</taxon>
        <taxon>Streptosporangiales</taxon>
        <taxon>Streptosporangiaceae</taxon>
        <taxon>Acrocarpospora</taxon>
    </lineage>
</organism>
<evidence type="ECO:0000313" key="3">
    <source>
        <dbReference type="Proteomes" id="UP000331127"/>
    </source>
</evidence>
<dbReference type="Proteomes" id="UP000331127">
    <property type="component" value="Unassembled WGS sequence"/>
</dbReference>
<accession>A0A5M3X5V8</accession>
<feature type="compositionally biased region" description="Polar residues" evidence="1">
    <location>
        <begin position="58"/>
        <end position="81"/>
    </location>
</feature>
<keyword evidence="3" id="KW-1185">Reference proteome</keyword>
<evidence type="ECO:0000313" key="2">
    <source>
        <dbReference type="EMBL" id="GES16036.1"/>
    </source>
</evidence>
<evidence type="ECO:0000256" key="1">
    <source>
        <dbReference type="SAM" id="MobiDB-lite"/>
    </source>
</evidence>